<keyword evidence="3 8" id="KW-0597">Phosphoprotein</keyword>
<dbReference type="CDD" id="cd00383">
    <property type="entry name" value="trans_reg_C"/>
    <property type="match status" value="1"/>
</dbReference>
<reference evidence="12 13" key="1">
    <citation type="submission" date="2018-10" db="EMBL/GenBank/DDBJ databases">
        <title>Genomic Encyclopedia of Type Strains, Phase IV (KMG-IV): sequencing the most valuable type-strain genomes for metagenomic binning, comparative biology and taxonomic classification.</title>
        <authorList>
            <person name="Goeker M."/>
        </authorList>
    </citation>
    <scope>NUCLEOTIDE SEQUENCE [LARGE SCALE GENOMIC DNA]</scope>
    <source>
        <strain evidence="12 13">DSM 22008</strain>
    </source>
</reference>
<dbReference type="InParanoid" id="A0A420WII1"/>
<evidence type="ECO:0000256" key="8">
    <source>
        <dbReference type="PROSITE-ProRule" id="PRU00169"/>
    </source>
</evidence>
<dbReference type="Pfam" id="PF00486">
    <property type="entry name" value="Trans_reg_C"/>
    <property type="match status" value="1"/>
</dbReference>
<dbReference type="SUPFAM" id="SSF52172">
    <property type="entry name" value="CheY-like"/>
    <property type="match status" value="1"/>
</dbReference>
<dbReference type="InterPro" id="IPR036388">
    <property type="entry name" value="WH-like_DNA-bd_sf"/>
</dbReference>
<feature type="DNA-binding region" description="OmpR/PhoB-type" evidence="9">
    <location>
        <begin position="163"/>
        <end position="262"/>
    </location>
</feature>
<dbReference type="FunFam" id="1.10.10.10:FF:000117">
    <property type="entry name" value="Two-component system response regulator BaeR"/>
    <property type="match status" value="1"/>
</dbReference>
<dbReference type="PANTHER" id="PTHR48111">
    <property type="entry name" value="REGULATOR OF RPOS"/>
    <property type="match status" value="1"/>
</dbReference>
<gene>
    <name evidence="12" type="ORF">DES40_0119</name>
</gene>
<sequence length="263" mass="30100">MQTISLVRQNGYSPRRVETASGGLKQGKRMSKIYLVDDDENILTSVSMFLESEGYEVRKFHDGVTALEALKTSPPDLAVFDVKMPRMDGLELLRRLRQTSNLPVIFLTSKDDEFDEAIGFNMGADDYITKPFSQRLLGERIKAVLRRASMTSIEMPVPQEGDDKVIRRGKMVLDPNRHACSWDGTPVRLTVTEFLILESLARRPGYVKSRDQLMDAAYDDQVYVDDRTIDSHIKRLRKKFRKTDKTFDGIETLYGVGYKYKEA</sequence>
<dbReference type="PROSITE" id="PS51755">
    <property type="entry name" value="OMPR_PHOB"/>
    <property type="match status" value="1"/>
</dbReference>
<keyword evidence="13" id="KW-1185">Reference proteome</keyword>
<dbReference type="GO" id="GO:0045893">
    <property type="term" value="P:positive regulation of DNA-templated transcription"/>
    <property type="evidence" value="ECO:0007669"/>
    <property type="project" value="UniProtKB-ARBA"/>
</dbReference>
<evidence type="ECO:0000256" key="2">
    <source>
        <dbReference type="ARBA" id="ARBA00022490"/>
    </source>
</evidence>
<name>A0A420WII1_9PROT</name>
<dbReference type="InterPro" id="IPR001867">
    <property type="entry name" value="OmpR/PhoB-type_DNA-bd"/>
</dbReference>
<dbReference type="PANTHER" id="PTHR48111:SF21">
    <property type="entry name" value="DNA-BINDING DUAL MASTER TRANSCRIPTIONAL REGULATOR RPAA"/>
    <property type="match status" value="1"/>
</dbReference>
<evidence type="ECO:0000256" key="7">
    <source>
        <dbReference type="ARBA" id="ARBA00023163"/>
    </source>
</evidence>
<keyword evidence="6 9" id="KW-0238">DNA-binding</keyword>
<comment type="caution">
    <text evidence="12">The sequence shown here is derived from an EMBL/GenBank/DDBJ whole genome shotgun (WGS) entry which is preliminary data.</text>
</comment>
<organism evidence="12 13">
    <name type="scientific">Litorimonas taeanensis</name>
    <dbReference type="NCBI Taxonomy" id="568099"/>
    <lineage>
        <taxon>Bacteria</taxon>
        <taxon>Pseudomonadati</taxon>
        <taxon>Pseudomonadota</taxon>
        <taxon>Alphaproteobacteria</taxon>
        <taxon>Maricaulales</taxon>
        <taxon>Robiginitomaculaceae</taxon>
    </lineage>
</organism>
<comment type="subcellular location">
    <subcellularLocation>
        <location evidence="1">Cytoplasm</location>
    </subcellularLocation>
</comment>
<feature type="domain" description="OmpR/PhoB-type" evidence="11">
    <location>
        <begin position="163"/>
        <end position="262"/>
    </location>
</feature>
<protein>
    <submittedName>
        <fullName evidence="12">Two-component system response regulator ChvI</fullName>
    </submittedName>
</protein>
<proteinExistence type="predicted"/>
<dbReference type="Gene3D" id="6.10.250.690">
    <property type="match status" value="1"/>
</dbReference>
<dbReference type="PROSITE" id="PS50110">
    <property type="entry name" value="RESPONSE_REGULATORY"/>
    <property type="match status" value="1"/>
</dbReference>
<dbReference type="InterPro" id="IPR001789">
    <property type="entry name" value="Sig_transdc_resp-reg_receiver"/>
</dbReference>
<dbReference type="GO" id="GO:0000156">
    <property type="term" value="F:phosphorelay response regulator activity"/>
    <property type="evidence" value="ECO:0007669"/>
    <property type="project" value="TreeGrafter"/>
</dbReference>
<dbReference type="GO" id="GO:0000976">
    <property type="term" value="F:transcription cis-regulatory region binding"/>
    <property type="evidence" value="ECO:0007669"/>
    <property type="project" value="TreeGrafter"/>
</dbReference>
<evidence type="ECO:0000256" key="1">
    <source>
        <dbReference type="ARBA" id="ARBA00004496"/>
    </source>
</evidence>
<evidence type="ECO:0000313" key="13">
    <source>
        <dbReference type="Proteomes" id="UP000282211"/>
    </source>
</evidence>
<dbReference type="FunCoup" id="A0A420WII1">
    <property type="interactions" value="140"/>
</dbReference>
<dbReference type="GO" id="GO:0005829">
    <property type="term" value="C:cytosol"/>
    <property type="evidence" value="ECO:0007669"/>
    <property type="project" value="TreeGrafter"/>
</dbReference>
<evidence type="ECO:0000259" key="11">
    <source>
        <dbReference type="PROSITE" id="PS51755"/>
    </source>
</evidence>
<evidence type="ECO:0000256" key="5">
    <source>
        <dbReference type="ARBA" id="ARBA00023015"/>
    </source>
</evidence>
<evidence type="ECO:0000256" key="6">
    <source>
        <dbReference type="ARBA" id="ARBA00023125"/>
    </source>
</evidence>
<dbReference type="SUPFAM" id="SSF46894">
    <property type="entry name" value="C-terminal effector domain of the bipartite response regulators"/>
    <property type="match status" value="1"/>
</dbReference>
<feature type="modified residue" description="4-aspartylphosphate" evidence="8">
    <location>
        <position position="81"/>
    </location>
</feature>
<dbReference type="InterPro" id="IPR016032">
    <property type="entry name" value="Sig_transdc_resp-reg_C-effctor"/>
</dbReference>
<dbReference type="Gene3D" id="1.10.10.10">
    <property type="entry name" value="Winged helix-like DNA-binding domain superfamily/Winged helix DNA-binding domain"/>
    <property type="match status" value="1"/>
</dbReference>
<evidence type="ECO:0000256" key="9">
    <source>
        <dbReference type="PROSITE-ProRule" id="PRU01091"/>
    </source>
</evidence>
<feature type="domain" description="Response regulatory" evidence="10">
    <location>
        <begin position="32"/>
        <end position="145"/>
    </location>
</feature>
<dbReference type="AlphaFoldDB" id="A0A420WII1"/>
<keyword evidence="7" id="KW-0804">Transcription</keyword>
<evidence type="ECO:0000256" key="4">
    <source>
        <dbReference type="ARBA" id="ARBA00023012"/>
    </source>
</evidence>
<dbReference type="Gene3D" id="3.40.50.2300">
    <property type="match status" value="1"/>
</dbReference>
<dbReference type="SMART" id="SM00448">
    <property type="entry name" value="REC"/>
    <property type="match status" value="1"/>
</dbReference>
<dbReference type="EMBL" id="RBII01000001">
    <property type="protein sequence ID" value="RKQ70818.1"/>
    <property type="molecule type" value="Genomic_DNA"/>
</dbReference>
<keyword evidence="5" id="KW-0805">Transcription regulation</keyword>
<dbReference type="Proteomes" id="UP000282211">
    <property type="component" value="Unassembled WGS sequence"/>
</dbReference>
<keyword evidence="4" id="KW-0902">Two-component regulatory system</keyword>
<evidence type="ECO:0000313" key="12">
    <source>
        <dbReference type="EMBL" id="RKQ70818.1"/>
    </source>
</evidence>
<accession>A0A420WII1</accession>
<dbReference type="CDD" id="cd19936">
    <property type="entry name" value="REC_OmpR_ChvI-like"/>
    <property type="match status" value="1"/>
</dbReference>
<dbReference type="GO" id="GO:0032993">
    <property type="term" value="C:protein-DNA complex"/>
    <property type="evidence" value="ECO:0007669"/>
    <property type="project" value="TreeGrafter"/>
</dbReference>
<evidence type="ECO:0000256" key="3">
    <source>
        <dbReference type="ARBA" id="ARBA00022553"/>
    </source>
</evidence>
<dbReference type="InterPro" id="IPR039420">
    <property type="entry name" value="WalR-like"/>
</dbReference>
<evidence type="ECO:0000259" key="10">
    <source>
        <dbReference type="PROSITE" id="PS50110"/>
    </source>
</evidence>
<dbReference type="InterPro" id="IPR011006">
    <property type="entry name" value="CheY-like_superfamily"/>
</dbReference>
<dbReference type="Pfam" id="PF00072">
    <property type="entry name" value="Response_reg"/>
    <property type="match status" value="1"/>
</dbReference>
<dbReference type="SMART" id="SM00862">
    <property type="entry name" value="Trans_reg_C"/>
    <property type="match status" value="1"/>
</dbReference>
<keyword evidence="2" id="KW-0963">Cytoplasm</keyword>